<dbReference type="Gene3D" id="2.60.40.420">
    <property type="entry name" value="Cupredoxins - blue copper proteins"/>
    <property type="match status" value="1"/>
</dbReference>
<keyword evidence="6" id="KW-1185">Reference proteome</keyword>
<dbReference type="InterPro" id="IPR002429">
    <property type="entry name" value="CcO_II-like_C"/>
</dbReference>
<comment type="caution">
    <text evidence="5">The sequence shown here is derived from an EMBL/GenBank/DDBJ whole genome shotgun (WGS) entry which is preliminary data.</text>
</comment>
<evidence type="ECO:0000313" key="6">
    <source>
        <dbReference type="Proteomes" id="UP001202243"/>
    </source>
</evidence>
<protein>
    <submittedName>
        <fullName evidence="5">Cupredoxin domain-containing protein</fullName>
    </submittedName>
</protein>
<dbReference type="SUPFAM" id="SSF49503">
    <property type="entry name" value="Cupredoxins"/>
    <property type="match status" value="1"/>
</dbReference>
<accession>A0ABT0WLJ3</accession>
<sequence length="127" mass="13895">MDRARRQLCARLACGIGALLTVAAIDAQGVKKIAGKERIIAIQAKKFVYTPNEITLKKDEAVVLAFTAIDFIHGFFIPDMRIRADLLPGQVTEVRLTPGKAGEYAFLCDNFCGSGHEEMNGKIIVTE</sequence>
<organism evidence="5 6">
    <name type="scientific">Janthinobacterium kumbetense</name>
    <dbReference type="NCBI Taxonomy" id="2950280"/>
    <lineage>
        <taxon>Bacteria</taxon>
        <taxon>Pseudomonadati</taxon>
        <taxon>Pseudomonadota</taxon>
        <taxon>Betaproteobacteria</taxon>
        <taxon>Burkholderiales</taxon>
        <taxon>Oxalobacteraceae</taxon>
        <taxon>Janthinobacterium</taxon>
    </lineage>
</organism>
<dbReference type="PROSITE" id="PS50857">
    <property type="entry name" value="COX2_CUA"/>
    <property type="match status" value="1"/>
</dbReference>
<feature type="domain" description="Cytochrome oxidase subunit II copper A binding" evidence="4">
    <location>
        <begin position="26"/>
        <end position="127"/>
    </location>
</feature>
<keyword evidence="3" id="KW-0186">Copper</keyword>
<reference evidence="5 6" key="1">
    <citation type="submission" date="2022-06" db="EMBL/GenBank/DDBJ databases">
        <title>Janthinobacterium kumbetensis sp. nov., isolated from spring water in Turkey.</title>
        <authorList>
            <person name="Inan Bektas K."/>
            <person name="Belduz A.A."/>
            <person name="Canakci S."/>
            <person name="Nalcaoglu A."/>
            <person name="Ceylan E."/>
            <person name="Kati H."/>
        </authorList>
    </citation>
    <scope>NUCLEOTIDE SEQUENCE [LARGE SCALE GENOMIC DNA]</scope>
    <source>
        <strain evidence="5 6">GK</strain>
    </source>
</reference>
<dbReference type="PANTHER" id="PTHR42838:SF2">
    <property type="entry name" value="NITROUS-OXIDE REDUCTASE"/>
    <property type="match status" value="1"/>
</dbReference>
<name>A0ABT0WLJ3_9BURK</name>
<comment type="subcellular location">
    <subcellularLocation>
        <location evidence="1">Periplasm</location>
    </subcellularLocation>
</comment>
<keyword evidence="2" id="KW-0479">Metal-binding</keyword>
<evidence type="ECO:0000313" key="5">
    <source>
        <dbReference type="EMBL" id="MCM2564862.1"/>
    </source>
</evidence>
<dbReference type="EMBL" id="JAMQGR010000001">
    <property type="protein sequence ID" value="MCM2564862.1"/>
    <property type="molecule type" value="Genomic_DNA"/>
</dbReference>
<dbReference type="PANTHER" id="PTHR42838">
    <property type="entry name" value="CYTOCHROME C OXIDASE SUBUNIT II"/>
    <property type="match status" value="1"/>
</dbReference>
<evidence type="ECO:0000256" key="3">
    <source>
        <dbReference type="ARBA" id="ARBA00023008"/>
    </source>
</evidence>
<evidence type="ECO:0000256" key="1">
    <source>
        <dbReference type="ARBA" id="ARBA00004418"/>
    </source>
</evidence>
<dbReference type="InterPro" id="IPR028096">
    <property type="entry name" value="EfeO_Cupredoxin"/>
</dbReference>
<dbReference type="InterPro" id="IPR008972">
    <property type="entry name" value="Cupredoxin"/>
</dbReference>
<evidence type="ECO:0000256" key="2">
    <source>
        <dbReference type="ARBA" id="ARBA00022723"/>
    </source>
</evidence>
<evidence type="ECO:0000259" key="4">
    <source>
        <dbReference type="PROSITE" id="PS50857"/>
    </source>
</evidence>
<gene>
    <name evidence="5" type="ORF">NCG91_04565</name>
</gene>
<dbReference type="Pfam" id="PF13473">
    <property type="entry name" value="Cupredoxin_1"/>
    <property type="match status" value="1"/>
</dbReference>
<dbReference type="InterPro" id="IPR051403">
    <property type="entry name" value="NosZ/Cyto_c_oxidase_sub2"/>
</dbReference>
<dbReference type="RefSeq" id="WP_251348758.1">
    <property type="nucleotide sequence ID" value="NZ_JAMQGR010000001.1"/>
</dbReference>
<dbReference type="Proteomes" id="UP001202243">
    <property type="component" value="Unassembled WGS sequence"/>
</dbReference>
<proteinExistence type="predicted"/>